<accession>A0ABV8AAY3</accession>
<sequence>MCSPVQCGPYQLSRDAPARLVEVLRGLVLRGLRIGGQVSRLGGVNEAGRKKHGLRGVTRSPVEKTRREKTHRVAQ</sequence>
<dbReference type="Proteomes" id="UP001595748">
    <property type="component" value="Unassembled WGS sequence"/>
</dbReference>
<organism evidence="2 3">
    <name type="scientific">Deinococcus antarcticus</name>
    <dbReference type="NCBI Taxonomy" id="1298767"/>
    <lineage>
        <taxon>Bacteria</taxon>
        <taxon>Thermotogati</taxon>
        <taxon>Deinococcota</taxon>
        <taxon>Deinococci</taxon>
        <taxon>Deinococcales</taxon>
        <taxon>Deinococcaceae</taxon>
        <taxon>Deinococcus</taxon>
    </lineage>
</organism>
<feature type="region of interest" description="Disordered" evidence="1">
    <location>
        <begin position="45"/>
        <end position="75"/>
    </location>
</feature>
<evidence type="ECO:0000313" key="3">
    <source>
        <dbReference type="Proteomes" id="UP001595748"/>
    </source>
</evidence>
<protein>
    <submittedName>
        <fullName evidence="2">Uncharacterized protein</fullName>
    </submittedName>
</protein>
<dbReference type="RefSeq" id="WP_380078114.1">
    <property type="nucleotide sequence ID" value="NZ_JBHRZF010000135.1"/>
</dbReference>
<proteinExistence type="predicted"/>
<name>A0ABV8AAY3_9DEIO</name>
<evidence type="ECO:0000256" key="1">
    <source>
        <dbReference type="SAM" id="MobiDB-lite"/>
    </source>
</evidence>
<evidence type="ECO:0000313" key="2">
    <source>
        <dbReference type="EMBL" id="MFC3861332.1"/>
    </source>
</evidence>
<gene>
    <name evidence="2" type="ORF">ACFOPQ_11230</name>
</gene>
<dbReference type="EMBL" id="JBHRZF010000135">
    <property type="protein sequence ID" value="MFC3861332.1"/>
    <property type="molecule type" value="Genomic_DNA"/>
</dbReference>
<comment type="caution">
    <text evidence="2">The sequence shown here is derived from an EMBL/GenBank/DDBJ whole genome shotgun (WGS) entry which is preliminary data.</text>
</comment>
<reference evidence="3" key="1">
    <citation type="journal article" date="2019" name="Int. J. Syst. Evol. Microbiol.">
        <title>The Global Catalogue of Microorganisms (GCM) 10K type strain sequencing project: providing services to taxonomists for standard genome sequencing and annotation.</title>
        <authorList>
            <consortium name="The Broad Institute Genomics Platform"/>
            <consortium name="The Broad Institute Genome Sequencing Center for Infectious Disease"/>
            <person name="Wu L."/>
            <person name="Ma J."/>
        </authorList>
    </citation>
    <scope>NUCLEOTIDE SEQUENCE [LARGE SCALE GENOMIC DNA]</scope>
    <source>
        <strain evidence="3">CCTCC AB 2013263</strain>
    </source>
</reference>
<keyword evidence="3" id="KW-1185">Reference proteome</keyword>